<accession>A0ABM1SAH1</accession>
<dbReference type="Proteomes" id="UP000694941">
    <property type="component" value="Unplaced"/>
</dbReference>
<evidence type="ECO:0000313" key="2">
    <source>
        <dbReference type="Proteomes" id="UP000694941"/>
    </source>
</evidence>
<evidence type="ECO:0000313" key="3">
    <source>
        <dbReference type="RefSeq" id="XP_022240626.1"/>
    </source>
</evidence>
<dbReference type="Pfam" id="PF02010">
    <property type="entry name" value="REJ"/>
    <property type="match status" value="1"/>
</dbReference>
<dbReference type="RefSeq" id="XP_022240626.1">
    <property type="nucleotide sequence ID" value="XM_022384918.1"/>
</dbReference>
<protein>
    <submittedName>
        <fullName evidence="3">Uncharacterized protein LOC111085599 isoform X1</fullName>
    </submittedName>
</protein>
<name>A0ABM1SAH1_LIMPO</name>
<dbReference type="GeneID" id="111085599"/>
<reference evidence="3" key="1">
    <citation type="submission" date="2025-08" db="UniProtKB">
        <authorList>
            <consortium name="RefSeq"/>
        </authorList>
    </citation>
    <scope>IDENTIFICATION</scope>
    <source>
        <tissue evidence="3">Muscle</tissue>
    </source>
</reference>
<organism evidence="2 3">
    <name type="scientific">Limulus polyphemus</name>
    <name type="common">Atlantic horseshoe crab</name>
    <dbReference type="NCBI Taxonomy" id="6850"/>
    <lineage>
        <taxon>Eukaryota</taxon>
        <taxon>Metazoa</taxon>
        <taxon>Ecdysozoa</taxon>
        <taxon>Arthropoda</taxon>
        <taxon>Chelicerata</taxon>
        <taxon>Merostomata</taxon>
        <taxon>Xiphosura</taxon>
        <taxon>Limulidae</taxon>
        <taxon>Limulus</taxon>
    </lineage>
</organism>
<proteinExistence type="predicted"/>
<gene>
    <name evidence="3" type="primary">LOC111085599</name>
</gene>
<dbReference type="InterPro" id="IPR002859">
    <property type="entry name" value="PKD/REJ-like"/>
</dbReference>
<evidence type="ECO:0000259" key="1">
    <source>
        <dbReference type="Pfam" id="PF02010"/>
    </source>
</evidence>
<keyword evidence="2" id="KW-1185">Reference proteome</keyword>
<feature type="domain" description="PKD/REJ-like" evidence="1">
    <location>
        <begin position="641"/>
        <end position="785"/>
    </location>
</feature>
<sequence>MVFSLSDCEKMFGENSSISRIFSIMYPYDIDCSEQTFSQELLVKDVCSVCDGTNDTCADITESYIEGFHTFSDFGRINYTLGSKNVTSTDIIVSTSTVLDNIHQRRQTQSLLRCDGALNSSAFINRCGHCVQGQTNRSINYGINACEKCSFNDCLRCDGKQRSEWLLDACEHCTPPVEACPSFGVWYNFIDISGSSSCLKMSVYISALYTEIKSISGCWLISKENTPMNPPVNVKVMPNIKSTDIAYFSLNWNFSQETTEGIYDIFCRAELQHNSTVDLRSDSRTGIIVYNSTKWTVTPKSSTVLYIDGNKEVLLEVTEANMKFETKCVTTIPNFKPAVKKLTNTLFSCDLSSLVSCSKFYIRLMFSNTGYDICKTNSVRIQIGSPAHKIQRTYMNEYIRKVELELNIPISNIAYNCKKIFSPSTIEAYDLNEKECTIEENKIHIYLSTRVELPQMLNFTFSEVNYIFHKYCPTFVGDGIRGSFTVLRTPVFPKFEVFGPDSFCCNTVNLRIGNIVGDGGAGLQFTWNVINGTSMVKEIEISRKNDVHITVDWFQPHESYTFIIRGVSQLGLEYVRKKTIVYKKGEKLTATMSGPEKLDSLKDNTFTVHVDMDEQLSLNEHMLGFIWSLRPTDHMLPTEWGPTLTIPGHLVRENITYHLQVIVFDKNDPTIWTKVTKDLQTSEVPVMAIIQVENMIVSLNKSFCLYGSLSRYPSSRQGSLSYEWSCSLSGDIGCYTSGWNVSRLEDVIRDQVYSSSLCIPGGLLPPATYNFSLVVFKGRRRYLRSAFIQITNMENYSSILVSVVRYESDPDKPFYLQISNASYIKSGKYINFSNLTILWKSVIHHIFSGCYHWLGYRVKSLSFKLPFFL</sequence>